<dbReference type="InterPro" id="IPR011990">
    <property type="entry name" value="TPR-like_helical_dom_sf"/>
</dbReference>
<keyword evidence="1" id="KW-0802">TPR repeat</keyword>
<comment type="caution">
    <text evidence="2">The sequence shown here is derived from an EMBL/GenBank/DDBJ whole genome shotgun (WGS) entry which is preliminary data.</text>
</comment>
<dbReference type="RefSeq" id="WP_044908147.1">
    <property type="nucleotide sequence ID" value="NZ_JAQCQO010000041.1"/>
</dbReference>
<evidence type="ECO:0000256" key="1">
    <source>
        <dbReference type="PROSITE-ProRule" id="PRU00339"/>
    </source>
</evidence>
<reference evidence="2 3" key="1">
    <citation type="submission" date="2014-08" db="EMBL/GenBank/DDBJ databases">
        <title>Clostridium innocuum, an unnegligible vancomycin-resistant pathogen causing extra-intestinal infections.</title>
        <authorList>
            <person name="Feng Y."/>
            <person name="Chiu C.-H."/>
        </authorList>
    </citation>
    <scope>NUCLEOTIDE SEQUENCE [LARGE SCALE GENOMIC DNA]</scope>
    <source>
        <strain evidence="2 3">AN88</strain>
    </source>
</reference>
<dbReference type="AlphaFoldDB" id="A0A099I0W9"/>
<sequence length="415" mass="49868">MYGRVEIDDETKKKLSLLLKYYRKKANLNQRDFITYNGATICSADTYSKIENCKIIKSNSIYHYLLVQIHAELNLPSSWWEPWSTCFQELLELVTRYDLAGLAERCAALFAQLREKTDIFAVEYRELLMLMASYYEHCSEMSEEQFHKYMELLPIFDVSIQEILKDMLYTYTVHRHRDARKNGAVFTRLHMAESTSLLNILNRSYQAYYEERFLDCFRDSLYLEQTFLKQGNYNRLLDVYDAIVLLYADVQKDAANHEYVEKLFAIVKEHPEQLHRNKYLQSLYQCGMLYYEIGQYEKACDYFCELAKQDDYHFLPAALLACILCEQLERVIPPEILQEPRYPERFPKHVTAYHQYCRFKQKERDPFQREEYFLKYVLPQISNEDQLIWEPACRELEQLIRSTRHYHLKKRIQSS</sequence>
<dbReference type="PROSITE" id="PS50005">
    <property type="entry name" value="TPR"/>
    <property type="match status" value="1"/>
</dbReference>
<dbReference type="EMBL" id="JQIF01000131">
    <property type="protein sequence ID" value="KGJ51246.1"/>
    <property type="molecule type" value="Genomic_DNA"/>
</dbReference>
<protein>
    <submittedName>
        <fullName evidence="2">Uncharacterized protein</fullName>
    </submittedName>
</protein>
<evidence type="ECO:0000313" key="3">
    <source>
        <dbReference type="Proteomes" id="UP000030008"/>
    </source>
</evidence>
<organism evidence="2 3">
    <name type="scientific">Clostridium innocuum</name>
    <dbReference type="NCBI Taxonomy" id="1522"/>
    <lineage>
        <taxon>Bacteria</taxon>
        <taxon>Bacillati</taxon>
        <taxon>Bacillota</taxon>
        <taxon>Clostridia</taxon>
        <taxon>Eubacteriales</taxon>
        <taxon>Clostridiaceae</taxon>
        <taxon>Clostridium</taxon>
    </lineage>
</organism>
<feature type="repeat" description="TPR" evidence="1">
    <location>
        <begin position="280"/>
        <end position="313"/>
    </location>
</feature>
<proteinExistence type="predicted"/>
<dbReference type="SUPFAM" id="SSF48452">
    <property type="entry name" value="TPR-like"/>
    <property type="match status" value="1"/>
</dbReference>
<dbReference type="InterPro" id="IPR019734">
    <property type="entry name" value="TPR_rpt"/>
</dbReference>
<name>A0A099I0W9_CLOIN</name>
<evidence type="ECO:0000313" key="2">
    <source>
        <dbReference type="EMBL" id="KGJ51246.1"/>
    </source>
</evidence>
<dbReference type="Proteomes" id="UP000030008">
    <property type="component" value="Unassembled WGS sequence"/>
</dbReference>
<gene>
    <name evidence="2" type="ORF">CIAN88_21480</name>
</gene>
<accession>A0A099I0W9</accession>